<evidence type="ECO:0000256" key="4">
    <source>
        <dbReference type="ARBA" id="ARBA00022452"/>
    </source>
</evidence>
<organism evidence="18 19">
    <name type="scientific">Roseibacillus ishigakijimensis</name>
    <dbReference type="NCBI Taxonomy" id="454146"/>
    <lineage>
        <taxon>Bacteria</taxon>
        <taxon>Pseudomonadati</taxon>
        <taxon>Verrucomicrobiota</taxon>
        <taxon>Verrucomicrobiia</taxon>
        <taxon>Verrucomicrobiales</taxon>
        <taxon>Verrucomicrobiaceae</taxon>
        <taxon>Roseibacillus</taxon>
    </lineage>
</organism>
<comment type="subcellular location">
    <subcellularLocation>
        <location evidence="1 14">Cell outer membrane</location>
        <topology evidence="1 14">Multi-pass membrane protein</topology>
    </subcellularLocation>
</comment>
<dbReference type="PANTHER" id="PTHR32552:SF68">
    <property type="entry name" value="FERRICHROME OUTER MEMBRANE TRANSPORTER_PHAGE RECEPTOR"/>
    <property type="match status" value="1"/>
</dbReference>
<evidence type="ECO:0000256" key="10">
    <source>
        <dbReference type="ARBA" id="ARBA00023077"/>
    </source>
</evidence>
<evidence type="ECO:0000256" key="3">
    <source>
        <dbReference type="ARBA" id="ARBA00022448"/>
    </source>
</evidence>
<dbReference type="InterPro" id="IPR037066">
    <property type="entry name" value="Plug_dom_sf"/>
</dbReference>
<dbReference type="RefSeq" id="WP_200390455.1">
    <property type="nucleotide sequence ID" value="NZ_JAENIO010000005.1"/>
</dbReference>
<keyword evidence="8" id="KW-0408">Iron</keyword>
<protein>
    <submittedName>
        <fullName evidence="18">TonB-dependent siderophore receptor</fullName>
    </submittedName>
</protein>
<evidence type="ECO:0000256" key="8">
    <source>
        <dbReference type="ARBA" id="ARBA00023004"/>
    </source>
</evidence>
<evidence type="ECO:0000256" key="1">
    <source>
        <dbReference type="ARBA" id="ARBA00004571"/>
    </source>
</evidence>
<comment type="similarity">
    <text evidence="2 14 15">Belongs to the TonB-dependent receptor family.</text>
</comment>
<keyword evidence="19" id="KW-1185">Reference proteome</keyword>
<comment type="caution">
    <text evidence="18">The sequence shown here is derived from an EMBL/GenBank/DDBJ whole genome shotgun (WGS) entry which is preliminary data.</text>
</comment>
<dbReference type="GO" id="GO:0015891">
    <property type="term" value="P:siderophore transport"/>
    <property type="evidence" value="ECO:0007669"/>
    <property type="project" value="InterPro"/>
</dbReference>
<evidence type="ECO:0000259" key="16">
    <source>
        <dbReference type="Pfam" id="PF00593"/>
    </source>
</evidence>
<dbReference type="PROSITE" id="PS52016">
    <property type="entry name" value="TONB_DEPENDENT_REC_3"/>
    <property type="match status" value="1"/>
</dbReference>
<evidence type="ECO:0000256" key="7">
    <source>
        <dbReference type="ARBA" id="ARBA00022729"/>
    </source>
</evidence>
<dbReference type="NCBIfam" id="TIGR01783">
    <property type="entry name" value="TonB-siderophor"/>
    <property type="match status" value="1"/>
</dbReference>
<dbReference type="FunFam" id="2.170.130.10:FF:000001">
    <property type="entry name" value="Catecholate siderophore TonB-dependent receptor"/>
    <property type="match status" value="1"/>
</dbReference>
<evidence type="ECO:0000313" key="19">
    <source>
        <dbReference type="Proteomes" id="UP000604083"/>
    </source>
</evidence>
<dbReference type="InterPro" id="IPR036942">
    <property type="entry name" value="Beta-barrel_TonB_sf"/>
</dbReference>
<evidence type="ECO:0000256" key="9">
    <source>
        <dbReference type="ARBA" id="ARBA00023065"/>
    </source>
</evidence>
<keyword evidence="9" id="KW-0406">Ion transport</keyword>
<gene>
    <name evidence="18" type="ORF">JIN78_03020</name>
</gene>
<evidence type="ECO:0000256" key="13">
    <source>
        <dbReference type="ARBA" id="ARBA00023237"/>
    </source>
</evidence>
<keyword evidence="6 14" id="KW-0812">Transmembrane</keyword>
<evidence type="ECO:0000256" key="11">
    <source>
        <dbReference type="ARBA" id="ARBA00023136"/>
    </source>
</evidence>
<name>A0A934RP72_9BACT</name>
<accession>A0A934RP72</accession>
<dbReference type="GO" id="GO:0038023">
    <property type="term" value="F:signaling receptor activity"/>
    <property type="evidence" value="ECO:0007669"/>
    <property type="project" value="InterPro"/>
</dbReference>
<keyword evidence="4 14" id="KW-1134">Transmembrane beta strand</keyword>
<keyword evidence="3 14" id="KW-0813">Transport</keyword>
<evidence type="ECO:0000256" key="12">
    <source>
        <dbReference type="ARBA" id="ARBA00023170"/>
    </source>
</evidence>
<dbReference type="InterPro" id="IPR039426">
    <property type="entry name" value="TonB-dep_rcpt-like"/>
</dbReference>
<evidence type="ECO:0000313" key="18">
    <source>
        <dbReference type="EMBL" id="MBK1833021.1"/>
    </source>
</evidence>
<dbReference type="SUPFAM" id="SSF56935">
    <property type="entry name" value="Porins"/>
    <property type="match status" value="1"/>
</dbReference>
<dbReference type="InterPro" id="IPR000531">
    <property type="entry name" value="Beta-barrel_TonB"/>
</dbReference>
<keyword evidence="10 15" id="KW-0798">TonB box</keyword>
<keyword evidence="12 18" id="KW-0675">Receptor</keyword>
<keyword evidence="13 14" id="KW-0998">Cell outer membrane</keyword>
<dbReference type="GO" id="GO:0009279">
    <property type="term" value="C:cell outer membrane"/>
    <property type="evidence" value="ECO:0007669"/>
    <property type="project" value="UniProtKB-SubCell"/>
</dbReference>
<dbReference type="Pfam" id="PF07715">
    <property type="entry name" value="Plug"/>
    <property type="match status" value="1"/>
</dbReference>
<dbReference type="EMBL" id="JAENIO010000005">
    <property type="protein sequence ID" value="MBK1833021.1"/>
    <property type="molecule type" value="Genomic_DNA"/>
</dbReference>
<dbReference type="InterPro" id="IPR012910">
    <property type="entry name" value="Plug_dom"/>
</dbReference>
<feature type="domain" description="TonB-dependent receptor-like beta-barrel" evidence="16">
    <location>
        <begin position="240"/>
        <end position="682"/>
    </location>
</feature>
<keyword evidence="5" id="KW-0410">Iron transport</keyword>
<dbReference type="Pfam" id="PF00593">
    <property type="entry name" value="TonB_dep_Rec_b-barrel"/>
    <property type="match status" value="1"/>
</dbReference>
<dbReference type="AlphaFoldDB" id="A0A934RP72"/>
<evidence type="ECO:0000256" key="2">
    <source>
        <dbReference type="ARBA" id="ARBA00009810"/>
    </source>
</evidence>
<dbReference type="InterPro" id="IPR010105">
    <property type="entry name" value="TonB_sidphr_rcpt"/>
</dbReference>
<evidence type="ECO:0000256" key="15">
    <source>
        <dbReference type="RuleBase" id="RU003357"/>
    </source>
</evidence>
<dbReference type="PANTHER" id="PTHR32552">
    <property type="entry name" value="FERRICHROME IRON RECEPTOR-RELATED"/>
    <property type="match status" value="1"/>
</dbReference>
<evidence type="ECO:0000256" key="5">
    <source>
        <dbReference type="ARBA" id="ARBA00022496"/>
    </source>
</evidence>
<keyword evidence="7" id="KW-0732">Signal</keyword>
<proteinExistence type="inferred from homology"/>
<dbReference type="CDD" id="cd01347">
    <property type="entry name" value="ligand_gated_channel"/>
    <property type="match status" value="1"/>
</dbReference>
<dbReference type="FunFam" id="2.40.170.20:FF:000005">
    <property type="entry name" value="TonB-dependent siderophore receptor"/>
    <property type="match status" value="1"/>
</dbReference>
<evidence type="ECO:0000256" key="6">
    <source>
        <dbReference type="ARBA" id="ARBA00022692"/>
    </source>
</evidence>
<reference evidence="18" key="1">
    <citation type="submission" date="2021-01" db="EMBL/GenBank/DDBJ databases">
        <title>Modified the classification status of verrucomicrobia.</title>
        <authorList>
            <person name="Feng X."/>
        </authorList>
    </citation>
    <scope>NUCLEOTIDE SEQUENCE</scope>
    <source>
        <strain evidence="18">KCTC 12986</strain>
    </source>
</reference>
<keyword evidence="11 14" id="KW-0472">Membrane</keyword>
<evidence type="ECO:0000259" key="17">
    <source>
        <dbReference type="Pfam" id="PF07715"/>
    </source>
</evidence>
<dbReference type="Gene3D" id="2.40.170.20">
    <property type="entry name" value="TonB-dependent receptor, beta-barrel domain"/>
    <property type="match status" value="1"/>
</dbReference>
<feature type="domain" description="TonB-dependent receptor plug" evidence="17">
    <location>
        <begin position="61"/>
        <end position="166"/>
    </location>
</feature>
<dbReference type="Gene3D" id="2.170.130.10">
    <property type="entry name" value="TonB-dependent receptor, plug domain"/>
    <property type="match status" value="1"/>
</dbReference>
<sequence length="713" mass="78114">MKLSFDRRSLTSPLVVAWGLGGSLLAQTNDTLSDSVVVAAENASLVNPASSPTTTKSLVPLIENPRSISVVTREELERRGAQSVQESVAYVPGVLTGVGGVDSRIDDIMIRGFEAGGFTSNTYLDGLRVPTGGQWTTTQFDVFGLEQVEVLKGPASVLFGQVAPGGLVNMVSKRPQRESQRSFSTQYGSFDTWQLSADVTGALDDQGTLLYRVAGLYREGESQVDHTDLERIYLAPSLTWTIGADTSLTLLTSYQKDQGGDTYQFLPVEGTLFATPLGRIDRENFIGEPDFNTYDREQFAVGYEFDHRFSEVFSFQQNARYTSVDTLYQSVVAGRTAPDATGMMARRAVEGAGDAQSLTIDSRLRADFSTGPVEHEASVGFDYLRTEWDHERSGSNSVAAINVYDPVYSGVSGAFRTQVSQETVSYQRGFYLQDQLQWQGWHLSAGARWDDTTTNLRNRLTDDALVTEDESFTWQTGLLHRFESGFSPYLSYATSFEPLAGTDADGSAFDPSEGRQFEVGVKYEPQAWPGLFTLSYFDLEQSNLLTRDNDDPTYQEQTGEVTIRGVEFEGKVELLPGLTAIGGLAYLDAEITEDNDGNEGNDFASVPDWSASLWLDYECREGAFAGLGLGVGVRHVSSRAGDNGNLYELPSYTLLDAGLRYDLGQLSDSLEGARLSLTGSNLTDKDYVAKAETATSANYGPARQINLNLNYTW</sequence>
<dbReference type="Proteomes" id="UP000604083">
    <property type="component" value="Unassembled WGS sequence"/>
</dbReference>
<evidence type="ECO:0000256" key="14">
    <source>
        <dbReference type="PROSITE-ProRule" id="PRU01360"/>
    </source>
</evidence>
<dbReference type="GO" id="GO:0015344">
    <property type="term" value="F:siderophore uptake transmembrane transporter activity"/>
    <property type="evidence" value="ECO:0007669"/>
    <property type="project" value="TreeGrafter"/>
</dbReference>